<dbReference type="Pfam" id="PF04413">
    <property type="entry name" value="Glycos_transf_N"/>
    <property type="match status" value="1"/>
</dbReference>
<feature type="domain" description="3-deoxy-D-manno-octulosonic-acid transferase N-terminal" evidence="9">
    <location>
        <begin position="46"/>
        <end position="207"/>
    </location>
</feature>
<comment type="subcellular location">
    <subcellularLocation>
        <location evidence="8">Cell membrane</location>
    </subcellularLocation>
</comment>
<keyword evidence="8" id="KW-0472">Membrane</keyword>
<comment type="catalytic activity">
    <reaction evidence="6 8">
        <text>lipid IVA (E. coli) + CMP-3-deoxy-beta-D-manno-octulosonate = alpha-Kdo-(2-&gt;6)-lipid IVA (E. coli) + CMP + H(+)</text>
        <dbReference type="Rhea" id="RHEA:28066"/>
        <dbReference type="ChEBI" id="CHEBI:15378"/>
        <dbReference type="ChEBI" id="CHEBI:58603"/>
        <dbReference type="ChEBI" id="CHEBI:60364"/>
        <dbReference type="ChEBI" id="CHEBI:60377"/>
        <dbReference type="ChEBI" id="CHEBI:85987"/>
        <dbReference type="EC" id="2.4.99.12"/>
    </reaction>
</comment>
<keyword evidence="8" id="KW-1133">Transmembrane helix</keyword>
<evidence type="ECO:0000256" key="3">
    <source>
        <dbReference type="ARBA" id="ARBA00019077"/>
    </source>
</evidence>
<keyword evidence="8" id="KW-0812">Transmembrane</keyword>
<gene>
    <name evidence="10" type="ORF">SAMN04487906_3074</name>
</gene>
<dbReference type="InterPro" id="IPR038107">
    <property type="entry name" value="Glycos_transf_N_sf"/>
</dbReference>
<comment type="function">
    <text evidence="8">Involved in lipopolysaccharide (LPS) biosynthesis. Catalyzes the transfer of 3-deoxy-D-manno-octulosonate (Kdo) residue(s) from CMP-Kdo to lipid IV(A), the tetraacyldisaccharide-1,4'-bisphosphate precursor of lipid A.</text>
</comment>
<dbReference type="PANTHER" id="PTHR42755">
    <property type="entry name" value="3-DEOXY-MANNO-OCTULOSONATE CYTIDYLYLTRANSFERASE"/>
    <property type="match status" value="1"/>
</dbReference>
<dbReference type="PANTHER" id="PTHR42755:SF1">
    <property type="entry name" value="3-DEOXY-D-MANNO-OCTULOSONIC ACID TRANSFERASE, MITOCHONDRIAL-RELATED"/>
    <property type="match status" value="1"/>
</dbReference>
<organism evidence="10 11">
    <name type="scientific">Zhouia amylolytica</name>
    <dbReference type="NCBI Taxonomy" id="376730"/>
    <lineage>
        <taxon>Bacteria</taxon>
        <taxon>Pseudomonadati</taxon>
        <taxon>Bacteroidota</taxon>
        <taxon>Flavobacteriia</taxon>
        <taxon>Flavobacteriales</taxon>
        <taxon>Flavobacteriaceae</taxon>
        <taxon>Zhouia</taxon>
    </lineage>
</organism>
<dbReference type="Proteomes" id="UP000183209">
    <property type="component" value="Unassembled WGS sequence"/>
</dbReference>
<evidence type="ECO:0000313" key="10">
    <source>
        <dbReference type="EMBL" id="SFT12311.1"/>
    </source>
</evidence>
<name>A0A1I6VFA2_9FLAO</name>
<protein>
    <recommendedName>
        <fullName evidence="3 8">3-deoxy-D-manno-octulosonic acid transferase</fullName>
        <shortName evidence="8">Kdo transferase</shortName>
        <ecNumber evidence="2 8">2.4.99.12</ecNumber>
    </recommendedName>
    <alternativeName>
        <fullName evidence="5 8">Lipid IV(A) 3-deoxy-D-manno-octulosonic acid transferase</fullName>
    </alternativeName>
</protein>
<dbReference type="InterPro" id="IPR007507">
    <property type="entry name" value="Glycos_transf_N"/>
</dbReference>
<evidence type="ECO:0000259" key="9">
    <source>
        <dbReference type="Pfam" id="PF04413"/>
    </source>
</evidence>
<dbReference type="UniPathway" id="UPA00958"/>
<comment type="similarity">
    <text evidence="8">Belongs to the glycosyltransferase group 1 family.</text>
</comment>
<dbReference type="EMBL" id="FPAG01000009">
    <property type="protein sequence ID" value="SFT12311.1"/>
    <property type="molecule type" value="Genomic_DNA"/>
</dbReference>
<feature type="active site" description="Proton acceptor" evidence="7">
    <location>
        <position position="61"/>
    </location>
</feature>
<dbReference type="AlphaFoldDB" id="A0A1I6VFA2"/>
<keyword evidence="8" id="KW-0448">Lipopolysaccharide biosynthesis</keyword>
<dbReference type="GO" id="GO:0009245">
    <property type="term" value="P:lipid A biosynthetic process"/>
    <property type="evidence" value="ECO:0007669"/>
    <property type="project" value="TreeGrafter"/>
</dbReference>
<dbReference type="GO" id="GO:0009244">
    <property type="term" value="P:lipopolysaccharide core region biosynthetic process"/>
    <property type="evidence" value="ECO:0007669"/>
    <property type="project" value="UniProtKB-UniRule"/>
</dbReference>
<evidence type="ECO:0000256" key="5">
    <source>
        <dbReference type="ARBA" id="ARBA00031445"/>
    </source>
</evidence>
<keyword evidence="8" id="KW-1003">Cell membrane</keyword>
<feature type="transmembrane region" description="Helical" evidence="8">
    <location>
        <begin position="6"/>
        <end position="24"/>
    </location>
</feature>
<sequence>MVFFIYNILVIITGGLLHIVALFNKKIKLFITGRKDVFRHLKSNIHPSDKVVWFHTASLGEFEQGLPVIEEVRKRLPGYKILVTFFSPSGYEVKKNTDAADIVTYLPLDTRSNAGKFIDIVDPELVIFVKYEFWPNYLSELKKRKIKTLLISAIFREDQAFFKWYGGFMRSSLSTFDHFFVQDTNSKKLLEGIDYTNATVSGDTRFDRVSEILNRDNSLPFIETFKSNELCIVAGSTWPEDHELLASFINNDTSNTKYIIAPHNIKNKEIEKLQANILKKTVLFSKKDDQLLEEYQVFIIDTIGILTKIYSYADIAYVGGGMGTTGLHNTLEPAVFGIPVIIGKNYQKFKEAVDLIANGGITSIKSQEEFNNILKILIEKNTVRLEKGKLNAKYIEKKRGSKDLICKYIGENPSKNTSY</sequence>
<evidence type="ECO:0000256" key="6">
    <source>
        <dbReference type="ARBA" id="ARBA00049183"/>
    </source>
</evidence>
<dbReference type="GO" id="GO:0043842">
    <property type="term" value="F:Kdo transferase activity"/>
    <property type="evidence" value="ECO:0007669"/>
    <property type="project" value="UniProtKB-EC"/>
</dbReference>
<dbReference type="SUPFAM" id="SSF53756">
    <property type="entry name" value="UDP-Glycosyltransferase/glycogen phosphorylase"/>
    <property type="match status" value="1"/>
</dbReference>
<evidence type="ECO:0000256" key="2">
    <source>
        <dbReference type="ARBA" id="ARBA00012621"/>
    </source>
</evidence>
<dbReference type="Gene3D" id="3.40.50.2000">
    <property type="entry name" value="Glycogen Phosphorylase B"/>
    <property type="match status" value="1"/>
</dbReference>
<evidence type="ECO:0000256" key="4">
    <source>
        <dbReference type="ARBA" id="ARBA00022679"/>
    </source>
</evidence>
<dbReference type="Gene3D" id="3.40.50.11720">
    <property type="entry name" value="3-Deoxy-D-manno-octulosonic-acid transferase, N-terminal domain"/>
    <property type="match status" value="1"/>
</dbReference>
<evidence type="ECO:0000256" key="7">
    <source>
        <dbReference type="PIRSR" id="PIRSR639901-1"/>
    </source>
</evidence>
<proteinExistence type="inferred from homology"/>
<dbReference type="EC" id="2.4.99.12" evidence="2 8"/>
<dbReference type="GO" id="GO:0005886">
    <property type="term" value="C:plasma membrane"/>
    <property type="evidence" value="ECO:0007669"/>
    <property type="project" value="UniProtKB-SubCell"/>
</dbReference>
<dbReference type="InterPro" id="IPR039901">
    <property type="entry name" value="Kdotransferase"/>
</dbReference>
<dbReference type="RefSeq" id="WP_317039408.1">
    <property type="nucleotide sequence ID" value="NZ_FPAG01000009.1"/>
</dbReference>
<reference evidence="10 11" key="1">
    <citation type="submission" date="2016-10" db="EMBL/GenBank/DDBJ databases">
        <authorList>
            <person name="de Groot N.N."/>
        </authorList>
    </citation>
    <scope>NUCLEOTIDE SEQUENCE [LARGE SCALE GENOMIC DNA]</scope>
    <source>
        <strain evidence="10 11">CGMCC 1.6114</strain>
    </source>
</reference>
<evidence type="ECO:0000256" key="1">
    <source>
        <dbReference type="ARBA" id="ARBA00004713"/>
    </source>
</evidence>
<evidence type="ECO:0000313" key="11">
    <source>
        <dbReference type="Proteomes" id="UP000183209"/>
    </source>
</evidence>
<evidence type="ECO:0000256" key="8">
    <source>
        <dbReference type="RuleBase" id="RU365103"/>
    </source>
</evidence>
<comment type="pathway">
    <text evidence="1 8">Bacterial outer membrane biogenesis; LPS core biosynthesis.</text>
</comment>
<keyword evidence="4 8" id="KW-0808">Transferase</keyword>
<accession>A0A1I6VFA2</accession>